<dbReference type="AlphaFoldDB" id="K2JAD5"/>
<sequence length="243" mass="27080">MRFERQAVLIELRSAVEATHPPLQHSSEVCIMVEIDDRSDLQRFLRSWVGNPLRVGAIAPSGVSLAQLITSEISEESGPVLELGAGTGVFTRALLARGVDERNLTIIEYGSDFARLLDFRFPKARVLWMDASQLAKYKLFEPAMVGAVVSGLPLLSMPPRKVIAILSGAFMYLQNNGAFYQFTYGPRCPVSRTILDRLGLKAVRIGRTVRNLPPAAVYRITRRRSFEWRRDASDLPPQAPKPS</sequence>
<gene>
    <name evidence="1" type="ORF">P24_14114</name>
</gene>
<dbReference type="STRING" id="1207063.P24_14114"/>
<keyword evidence="1" id="KW-0489">Methyltransferase</keyword>
<keyword evidence="2" id="KW-1185">Reference proteome</keyword>
<dbReference type="InterPro" id="IPR029063">
    <property type="entry name" value="SAM-dependent_MTases_sf"/>
</dbReference>
<proteinExistence type="predicted"/>
<dbReference type="EMBL" id="AMRL01000021">
    <property type="protein sequence ID" value="EKE72098.1"/>
    <property type="molecule type" value="Genomic_DNA"/>
</dbReference>
<comment type="caution">
    <text evidence="1">The sequence shown here is derived from an EMBL/GenBank/DDBJ whole genome shotgun (WGS) entry which is preliminary data.</text>
</comment>
<keyword evidence="1" id="KW-0808">Transferase</keyword>
<dbReference type="Proteomes" id="UP000006746">
    <property type="component" value="Unassembled WGS sequence"/>
</dbReference>
<name>K2JAD5_9PROT</name>
<dbReference type="SUPFAM" id="SSF53335">
    <property type="entry name" value="S-adenosyl-L-methionine-dependent methyltransferases"/>
    <property type="match status" value="1"/>
</dbReference>
<accession>K2JAD5</accession>
<dbReference type="Gene3D" id="3.40.50.150">
    <property type="entry name" value="Vaccinia Virus protein VP39"/>
    <property type="match status" value="1"/>
</dbReference>
<dbReference type="PATRIC" id="fig|1207063.3.peg.2850"/>
<protein>
    <submittedName>
        <fullName evidence="1">Phospholipid N-methyltransferase</fullName>
    </submittedName>
</protein>
<evidence type="ECO:0000313" key="2">
    <source>
        <dbReference type="Proteomes" id="UP000006746"/>
    </source>
</evidence>
<dbReference type="GO" id="GO:0032259">
    <property type="term" value="P:methylation"/>
    <property type="evidence" value="ECO:0007669"/>
    <property type="project" value="UniProtKB-KW"/>
</dbReference>
<evidence type="ECO:0000313" key="1">
    <source>
        <dbReference type="EMBL" id="EKE72098.1"/>
    </source>
</evidence>
<reference evidence="1 2" key="1">
    <citation type="journal article" date="2012" name="J. Bacteriol.">
        <title>Genome Sequence of Oceanibaculum indicum Type Strain P24.</title>
        <authorList>
            <person name="Lai Q."/>
            <person name="Shao Z."/>
        </authorList>
    </citation>
    <scope>NUCLEOTIDE SEQUENCE [LARGE SCALE GENOMIC DNA]</scope>
    <source>
        <strain evidence="1 2">P24</strain>
    </source>
</reference>
<dbReference type="GO" id="GO:0008168">
    <property type="term" value="F:methyltransferase activity"/>
    <property type="evidence" value="ECO:0007669"/>
    <property type="project" value="UniProtKB-KW"/>
</dbReference>
<dbReference type="FunFam" id="3.40.50.150:FF:000346">
    <property type="entry name" value="Phospholipid N-methyltransferase"/>
    <property type="match status" value="1"/>
</dbReference>
<organism evidence="1 2">
    <name type="scientific">Oceanibaculum indicum P24</name>
    <dbReference type="NCBI Taxonomy" id="1207063"/>
    <lineage>
        <taxon>Bacteria</taxon>
        <taxon>Pseudomonadati</taxon>
        <taxon>Pseudomonadota</taxon>
        <taxon>Alphaproteobacteria</taxon>
        <taxon>Rhodospirillales</taxon>
        <taxon>Oceanibaculaceae</taxon>
        <taxon>Oceanibaculum</taxon>
    </lineage>
</organism>
<dbReference type="eggNOG" id="COG3963">
    <property type="taxonomic scope" value="Bacteria"/>
</dbReference>